<feature type="transmembrane region" description="Helical" evidence="7">
    <location>
        <begin position="152"/>
        <end position="171"/>
    </location>
</feature>
<evidence type="ECO:0000256" key="5">
    <source>
        <dbReference type="ARBA" id="ARBA00023180"/>
    </source>
</evidence>
<dbReference type="Pfam" id="PF01490">
    <property type="entry name" value="Aa_trans"/>
    <property type="match status" value="2"/>
</dbReference>
<feature type="transmembrane region" description="Helical" evidence="7">
    <location>
        <begin position="40"/>
        <end position="63"/>
    </location>
</feature>
<feature type="transmembrane region" description="Helical" evidence="7">
    <location>
        <begin position="12"/>
        <end position="34"/>
    </location>
</feature>
<name>A0AAV4QW00_9ARAC</name>
<feature type="transmembrane region" description="Helical" evidence="7">
    <location>
        <begin position="456"/>
        <end position="478"/>
    </location>
</feature>
<evidence type="ECO:0000256" key="1">
    <source>
        <dbReference type="ARBA" id="ARBA00004141"/>
    </source>
</evidence>
<feature type="transmembrane region" description="Helical" evidence="7">
    <location>
        <begin position="251"/>
        <end position="268"/>
    </location>
</feature>
<protein>
    <submittedName>
        <fullName evidence="9">Transmembrane protein 104</fullName>
    </submittedName>
</protein>
<keyword evidence="3 7" id="KW-1133">Transmembrane helix</keyword>
<keyword evidence="10" id="KW-1185">Reference proteome</keyword>
<evidence type="ECO:0000256" key="7">
    <source>
        <dbReference type="SAM" id="Phobius"/>
    </source>
</evidence>
<evidence type="ECO:0000313" key="10">
    <source>
        <dbReference type="Proteomes" id="UP001054837"/>
    </source>
</evidence>
<evidence type="ECO:0000259" key="8">
    <source>
        <dbReference type="Pfam" id="PF01490"/>
    </source>
</evidence>
<feature type="transmembrane region" description="Helical" evidence="7">
    <location>
        <begin position="373"/>
        <end position="393"/>
    </location>
</feature>
<dbReference type="Gene3D" id="1.20.1740.10">
    <property type="entry name" value="Amino acid/polyamine transporter I"/>
    <property type="match status" value="1"/>
</dbReference>
<dbReference type="EMBL" id="BPLQ01005332">
    <property type="protein sequence ID" value="GIY14213.1"/>
    <property type="molecule type" value="Genomic_DNA"/>
</dbReference>
<evidence type="ECO:0000256" key="2">
    <source>
        <dbReference type="ARBA" id="ARBA00022692"/>
    </source>
</evidence>
<dbReference type="GO" id="GO:0016020">
    <property type="term" value="C:membrane"/>
    <property type="evidence" value="ECO:0007669"/>
    <property type="project" value="UniProtKB-SubCell"/>
</dbReference>
<keyword evidence="2 7" id="KW-0812">Transmembrane</keyword>
<dbReference type="Proteomes" id="UP001054837">
    <property type="component" value="Unassembled WGS sequence"/>
</dbReference>
<feature type="transmembrane region" description="Helical" evidence="7">
    <location>
        <begin position="318"/>
        <end position="341"/>
    </location>
</feature>
<feature type="transmembrane region" description="Helical" evidence="7">
    <location>
        <begin position="280"/>
        <end position="297"/>
    </location>
</feature>
<feature type="transmembrane region" description="Helical" evidence="7">
    <location>
        <begin position="220"/>
        <end position="239"/>
    </location>
</feature>
<dbReference type="AlphaFoldDB" id="A0AAV4QW00"/>
<evidence type="ECO:0000313" key="9">
    <source>
        <dbReference type="EMBL" id="GIY14213.1"/>
    </source>
</evidence>
<feature type="transmembrane region" description="Helical" evidence="7">
    <location>
        <begin position="490"/>
        <end position="512"/>
    </location>
</feature>
<keyword evidence="4 7" id="KW-0472">Membrane</keyword>
<sequence>MAGGGMEPGEAYSPMMGIMYVFNLIVGTGALTMPSPIAEAGWLLSLIILVILAFMSFVTVTFVTEAMAAANAMVHSHTVRHLKEVMKKEDGSEESSQQLVEHFMTDEVIVNSLENEKVPLLLSNSVDTISETSAEYFNITERIEMGKMAQLFFNRIGVNVFYICIAVYLYGDLAIYAAAVSKSLRDVSCTYRPAELFCNDTLNSTVHCWESHEITRMDSYRMFVAVFSLFLGPFTFFNVQKTKYLQIFTTIMRWLAFSIMIILASIALAQGKGKGHPSAVNFYGIPNLFGVCVYSFMCHHSLPSLVTPIKNKKNLLQLFLADYILILVFYVLLSFTGIFTFDHPNSLYTLNFEPQNCNSSSSTESIIPEKFAFLRYFLALFPVFTLSTNFPIIAITLRNNLKSVFLKDNKKYSFFVESILFPLLAVIPPVIIALITEDLTTLVGITGSYAGAAIQYVVPALLVYFSRVHVLNTLGLGVRNKHSSPFRSTAWILFVLIWAALCICFVTVNYFLPKPKS</sequence>
<accession>A0AAV4QW00</accession>
<gene>
    <name evidence="9" type="primary">TMEM104</name>
    <name evidence="9" type="ORF">CDAR_505231</name>
</gene>
<reference evidence="9 10" key="1">
    <citation type="submission" date="2021-06" db="EMBL/GenBank/DDBJ databases">
        <title>Caerostris darwini draft genome.</title>
        <authorList>
            <person name="Kono N."/>
            <person name="Arakawa K."/>
        </authorList>
    </citation>
    <scope>NUCLEOTIDE SEQUENCE [LARGE SCALE GENOMIC DNA]</scope>
</reference>
<organism evidence="9 10">
    <name type="scientific">Caerostris darwini</name>
    <dbReference type="NCBI Taxonomy" id="1538125"/>
    <lineage>
        <taxon>Eukaryota</taxon>
        <taxon>Metazoa</taxon>
        <taxon>Ecdysozoa</taxon>
        <taxon>Arthropoda</taxon>
        <taxon>Chelicerata</taxon>
        <taxon>Arachnida</taxon>
        <taxon>Araneae</taxon>
        <taxon>Araneomorphae</taxon>
        <taxon>Entelegynae</taxon>
        <taxon>Araneoidea</taxon>
        <taxon>Araneidae</taxon>
        <taxon>Caerostris</taxon>
    </lineage>
</organism>
<dbReference type="PANTHER" id="PTHR16189">
    <property type="entry name" value="TRANSMEMBRANE PROTEIN 104-RELATED"/>
    <property type="match status" value="1"/>
</dbReference>
<dbReference type="PANTHER" id="PTHR16189:SF0">
    <property type="entry name" value="TRANSMEMBRANE PROTEIN 104"/>
    <property type="match status" value="1"/>
</dbReference>
<dbReference type="InterPro" id="IPR013057">
    <property type="entry name" value="AA_transpt_TM"/>
</dbReference>
<comment type="subcellular location">
    <subcellularLocation>
        <location evidence="1">Membrane</location>
        <topology evidence="1">Multi-pass membrane protein</topology>
    </subcellularLocation>
</comment>
<feature type="domain" description="Amino acid transporter transmembrane" evidence="8">
    <location>
        <begin position="13"/>
        <end position="67"/>
    </location>
</feature>
<evidence type="ECO:0000256" key="3">
    <source>
        <dbReference type="ARBA" id="ARBA00022989"/>
    </source>
</evidence>
<evidence type="ECO:0000256" key="4">
    <source>
        <dbReference type="ARBA" id="ARBA00023136"/>
    </source>
</evidence>
<evidence type="ECO:0000256" key="6">
    <source>
        <dbReference type="ARBA" id="ARBA00038166"/>
    </source>
</evidence>
<feature type="domain" description="Amino acid transporter transmembrane" evidence="8">
    <location>
        <begin position="142"/>
        <end position="464"/>
    </location>
</feature>
<feature type="transmembrane region" description="Helical" evidence="7">
    <location>
        <begin position="414"/>
        <end position="436"/>
    </location>
</feature>
<comment type="similarity">
    <text evidence="6">Belongs to the TMEM104 family.</text>
</comment>
<keyword evidence="5" id="KW-0325">Glycoprotein</keyword>
<proteinExistence type="inferred from homology"/>
<comment type="caution">
    <text evidence="9">The sequence shown here is derived from an EMBL/GenBank/DDBJ whole genome shotgun (WGS) entry which is preliminary data.</text>
</comment>